<reference evidence="1 2" key="1">
    <citation type="submission" date="2016-06" db="EMBL/GenBank/DDBJ databases">
        <title>First insights into the genetic diversity and population structure of in the Bacillus cereus group bacteria from diverse marine environments.</title>
        <authorList>
            <person name="Liu Y."/>
            <person name="Lai Q."/>
            <person name="Shao Z."/>
        </authorList>
    </citation>
    <scope>NUCLEOTIDE SEQUENCE [LARGE SCALE GENOMIC DNA]</scope>
    <source>
        <strain evidence="1 2">NH24A2</strain>
    </source>
</reference>
<organism evidence="1 2">
    <name type="scientific">Bacillus paramycoides</name>
    <dbReference type="NCBI Taxonomy" id="2026194"/>
    <lineage>
        <taxon>Bacteria</taxon>
        <taxon>Bacillati</taxon>
        <taxon>Bacillota</taxon>
        <taxon>Bacilli</taxon>
        <taxon>Bacillales</taxon>
        <taxon>Bacillaceae</taxon>
        <taxon>Bacillus</taxon>
        <taxon>Bacillus cereus group</taxon>
    </lineage>
</organism>
<dbReference type="AlphaFoldDB" id="A0A1J9UBN6"/>
<dbReference type="Proteomes" id="UP000182788">
    <property type="component" value="Unassembled WGS sequence"/>
</dbReference>
<evidence type="ECO:0000313" key="1">
    <source>
        <dbReference type="EMBL" id="OJD76056.1"/>
    </source>
</evidence>
<dbReference type="RefSeq" id="WP_071719795.1">
    <property type="nucleotide sequence ID" value="NZ_CBCSHB010000030.1"/>
</dbReference>
<dbReference type="EMBL" id="MAOI01000091">
    <property type="protein sequence ID" value="OJD76056.1"/>
    <property type="molecule type" value="Genomic_DNA"/>
</dbReference>
<comment type="caution">
    <text evidence="1">The sequence shown here is derived from an EMBL/GenBank/DDBJ whole genome shotgun (WGS) entry which is preliminary data.</text>
</comment>
<dbReference type="GeneID" id="87593741"/>
<proteinExistence type="predicted"/>
<protein>
    <recommendedName>
        <fullName evidence="3">Lipoprotein</fullName>
    </recommendedName>
</protein>
<name>A0A1J9UBN6_9BACI</name>
<evidence type="ECO:0008006" key="3">
    <source>
        <dbReference type="Google" id="ProtNLM"/>
    </source>
</evidence>
<evidence type="ECO:0000313" key="2">
    <source>
        <dbReference type="Proteomes" id="UP000182788"/>
    </source>
</evidence>
<gene>
    <name evidence="1" type="ORF">BAU28_16330</name>
</gene>
<dbReference type="PROSITE" id="PS51257">
    <property type="entry name" value="PROKAR_LIPOPROTEIN"/>
    <property type="match status" value="1"/>
</dbReference>
<accession>A0A1J9UBN6</accession>
<sequence>MKKFFWLISTMCITIGLASGCSNKDDTGFSVTRDVVEIDQQKGSLTKQNKKEQGFCCKV</sequence>